<gene>
    <name evidence="7" type="ORF">B0T16DRAFT_391429</name>
</gene>
<keyword evidence="2" id="KW-0285">Flavoprotein</keyword>
<proteinExistence type="predicted"/>
<comment type="cofactor">
    <cofactor evidence="1">
        <name>FAD</name>
        <dbReference type="ChEBI" id="CHEBI:57692"/>
    </cofactor>
</comment>
<dbReference type="PANTHER" id="PTHR47178">
    <property type="entry name" value="MONOOXYGENASE, FAD-BINDING"/>
    <property type="match status" value="1"/>
</dbReference>
<evidence type="ECO:0000256" key="5">
    <source>
        <dbReference type="ARBA" id="ARBA00023033"/>
    </source>
</evidence>
<name>A0AA39Y6V3_9PEZI</name>
<comment type="caution">
    <text evidence="7">The sequence shown here is derived from an EMBL/GenBank/DDBJ whole genome shotgun (WGS) entry which is preliminary data.</text>
</comment>
<sequence length="408" mass="44217">MGETDPKSAKVAIVGAGLTGLLAAHGLRKAGFDVVLFDQETSLDMRKRDWPLMLHWALPTFNSLVPASVLQNFPDALCNRHLDLSNPDSFTMRCANGETGETLFCSAVPGMRRVSRQRLRRVMAADLDSAGLIQWGKTLEKLDADDGDGGGPVSLSFSDGTTFSADYVLGTDGASSKVRELLFHGAEAARIQPSGFMCATAIVKHDDAAKVQPVLSSHPVATIILGTESVGGTSVMHADKPDDISTWSITWIKIWRKSKLPDPPAKNGPEALAWIQETTKGLADPFQSQIAWTANGDDVYIDEMRTWVSVPWETRNGRVTLAGDAAHPMLVYRGQGYQHAVTDADNFVKALVSVRDEGKSREEVIGAYSSDVVERGAQAVTQSLREADMSMDLESTMKMIMAKKGHAK</sequence>
<dbReference type="InterPro" id="IPR036188">
    <property type="entry name" value="FAD/NAD-bd_sf"/>
</dbReference>
<evidence type="ECO:0000313" key="8">
    <source>
        <dbReference type="Proteomes" id="UP001174936"/>
    </source>
</evidence>
<keyword evidence="8" id="KW-1185">Reference proteome</keyword>
<evidence type="ECO:0000256" key="2">
    <source>
        <dbReference type="ARBA" id="ARBA00022630"/>
    </source>
</evidence>
<reference evidence="7" key="1">
    <citation type="submission" date="2023-06" db="EMBL/GenBank/DDBJ databases">
        <title>Genome-scale phylogeny and comparative genomics of the fungal order Sordariales.</title>
        <authorList>
            <consortium name="Lawrence Berkeley National Laboratory"/>
            <person name="Hensen N."/>
            <person name="Bonometti L."/>
            <person name="Westerberg I."/>
            <person name="Brannstrom I.O."/>
            <person name="Guillou S."/>
            <person name="Cros-Aarteil S."/>
            <person name="Calhoun S."/>
            <person name="Haridas S."/>
            <person name="Kuo A."/>
            <person name="Mondo S."/>
            <person name="Pangilinan J."/>
            <person name="Riley R."/>
            <person name="Labutti K."/>
            <person name="Andreopoulos B."/>
            <person name="Lipzen A."/>
            <person name="Chen C."/>
            <person name="Yanf M."/>
            <person name="Daum C."/>
            <person name="Ng V."/>
            <person name="Clum A."/>
            <person name="Steindorff A."/>
            <person name="Ohm R."/>
            <person name="Martin F."/>
            <person name="Silar P."/>
            <person name="Natvig D."/>
            <person name="Lalanne C."/>
            <person name="Gautier V."/>
            <person name="Ament-Velasquez S.L."/>
            <person name="Kruys A."/>
            <person name="Hutchinson M.I."/>
            <person name="Powell A.J."/>
            <person name="Barry K."/>
            <person name="Miller A.N."/>
            <person name="Grigoriev I.V."/>
            <person name="Debuchy R."/>
            <person name="Gladieux P."/>
            <person name="Thoren M.H."/>
            <person name="Johannesson H."/>
        </authorList>
    </citation>
    <scope>NUCLEOTIDE SEQUENCE</scope>
    <source>
        <strain evidence="7">SMH2532-1</strain>
    </source>
</reference>
<dbReference type="Pfam" id="PF13450">
    <property type="entry name" value="NAD_binding_8"/>
    <property type="match status" value="1"/>
</dbReference>
<dbReference type="EMBL" id="JAULSV010000004">
    <property type="protein sequence ID" value="KAK0647129.1"/>
    <property type="molecule type" value="Genomic_DNA"/>
</dbReference>
<keyword evidence="4" id="KW-0560">Oxidoreductase</keyword>
<dbReference type="Proteomes" id="UP001174936">
    <property type="component" value="Unassembled WGS sequence"/>
</dbReference>
<feature type="domain" description="FAD-binding" evidence="6">
    <location>
        <begin position="112"/>
        <end position="382"/>
    </location>
</feature>
<keyword evidence="5" id="KW-0503">Monooxygenase</keyword>
<accession>A0AA39Y6V3</accession>
<dbReference type="Gene3D" id="3.50.50.60">
    <property type="entry name" value="FAD/NAD(P)-binding domain"/>
    <property type="match status" value="1"/>
</dbReference>
<organism evidence="7 8">
    <name type="scientific">Cercophora newfieldiana</name>
    <dbReference type="NCBI Taxonomy" id="92897"/>
    <lineage>
        <taxon>Eukaryota</taxon>
        <taxon>Fungi</taxon>
        <taxon>Dikarya</taxon>
        <taxon>Ascomycota</taxon>
        <taxon>Pezizomycotina</taxon>
        <taxon>Sordariomycetes</taxon>
        <taxon>Sordariomycetidae</taxon>
        <taxon>Sordariales</taxon>
        <taxon>Lasiosphaeriaceae</taxon>
        <taxon>Cercophora</taxon>
    </lineage>
</organism>
<dbReference type="Pfam" id="PF01494">
    <property type="entry name" value="FAD_binding_3"/>
    <property type="match status" value="1"/>
</dbReference>
<dbReference type="InterPro" id="IPR002938">
    <property type="entry name" value="FAD-bd"/>
</dbReference>
<dbReference type="AlphaFoldDB" id="A0AA39Y6V3"/>
<evidence type="ECO:0000259" key="6">
    <source>
        <dbReference type="Pfam" id="PF01494"/>
    </source>
</evidence>
<evidence type="ECO:0000256" key="1">
    <source>
        <dbReference type="ARBA" id="ARBA00001974"/>
    </source>
</evidence>
<evidence type="ECO:0000256" key="4">
    <source>
        <dbReference type="ARBA" id="ARBA00023002"/>
    </source>
</evidence>
<protein>
    <recommendedName>
        <fullName evidence="6">FAD-binding domain-containing protein</fullName>
    </recommendedName>
</protein>
<dbReference type="GO" id="GO:0071949">
    <property type="term" value="F:FAD binding"/>
    <property type="evidence" value="ECO:0007669"/>
    <property type="project" value="InterPro"/>
</dbReference>
<dbReference type="GO" id="GO:0004497">
    <property type="term" value="F:monooxygenase activity"/>
    <property type="evidence" value="ECO:0007669"/>
    <property type="project" value="UniProtKB-KW"/>
</dbReference>
<dbReference type="SUPFAM" id="SSF51905">
    <property type="entry name" value="FAD/NAD(P)-binding domain"/>
    <property type="match status" value="1"/>
</dbReference>
<dbReference type="PANTHER" id="PTHR47178:SF3">
    <property type="entry name" value="FAD-BINDING DOMAIN-CONTAINING PROTEIN"/>
    <property type="match status" value="1"/>
</dbReference>
<dbReference type="PRINTS" id="PR00420">
    <property type="entry name" value="RNGMNOXGNASE"/>
</dbReference>
<keyword evidence="3" id="KW-0274">FAD</keyword>
<evidence type="ECO:0000256" key="3">
    <source>
        <dbReference type="ARBA" id="ARBA00022827"/>
    </source>
</evidence>
<evidence type="ECO:0000313" key="7">
    <source>
        <dbReference type="EMBL" id="KAK0647129.1"/>
    </source>
</evidence>